<reference evidence="1" key="1">
    <citation type="submission" date="2020-08" db="EMBL/GenBank/DDBJ databases">
        <title>Multicomponent nature underlies the extraordinary mechanical properties of spider dragline silk.</title>
        <authorList>
            <person name="Kono N."/>
            <person name="Nakamura H."/>
            <person name="Mori M."/>
            <person name="Yoshida Y."/>
            <person name="Ohtoshi R."/>
            <person name="Malay A.D."/>
            <person name="Moran D.A.P."/>
            <person name="Tomita M."/>
            <person name="Numata K."/>
            <person name="Arakawa K."/>
        </authorList>
    </citation>
    <scope>NUCLEOTIDE SEQUENCE</scope>
</reference>
<name>A0A8X6UTG5_NEPPI</name>
<evidence type="ECO:0000313" key="1">
    <source>
        <dbReference type="EMBL" id="GFU46786.1"/>
    </source>
</evidence>
<dbReference type="Proteomes" id="UP000887013">
    <property type="component" value="Unassembled WGS sequence"/>
</dbReference>
<gene>
    <name evidence="1" type="ORF">NPIL_415941</name>
</gene>
<keyword evidence="2" id="KW-1185">Reference proteome</keyword>
<organism evidence="1 2">
    <name type="scientific">Nephila pilipes</name>
    <name type="common">Giant wood spider</name>
    <name type="synonym">Nephila maculata</name>
    <dbReference type="NCBI Taxonomy" id="299642"/>
    <lineage>
        <taxon>Eukaryota</taxon>
        <taxon>Metazoa</taxon>
        <taxon>Ecdysozoa</taxon>
        <taxon>Arthropoda</taxon>
        <taxon>Chelicerata</taxon>
        <taxon>Arachnida</taxon>
        <taxon>Araneae</taxon>
        <taxon>Araneomorphae</taxon>
        <taxon>Entelegynae</taxon>
        <taxon>Araneoidea</taxon>
        <taxon>Nephilidae</taxon>
        <taxon>Nephila</taxon>
    </lineage>
</organism>
<proteinExistence type="predicted"/>
<evidence type="ECO:0000313" key="2">
    <source>
        <dbReference type="Proteomes" id="UP000887013"/>
    </source>
</evidence>
<dbReference type="EMBL" id="BMAW01086292">
    <property type="protein sequence ID" value="GFU46786.1"/>
    <property type="molecule type" value="Genomic_DNA"/>
</dbReference>
<sequence>MGAPQAISCSSIVSLKFTVFVWRFPHSVFSGIQFWPRMEQAFSFMDHAASFQRLYTIWKWFGRMLGHVPLSCALNILPLSCGPWVSSFCFRSLDILGGLAPGQTFLLTLFCGYIWIPLELWICPVLCIMEYSVSQTPFCQMCNGRIYY</sequence>
<dbReference type="AlphaFoldDB" id="A0A8X6UTG5"/>
<comment type="caution">
    <text evidence="1">The sequence shown here is derived from an EMBL/GenBank/DDBJ whole genome shotgun (WGS) entry which is preliminary data.</text>
</comment>
<accession>A0A8X6UTG5</accession>
<protein>
    <submittedName>
        <fullName evidence="1">Uncharacterized protein</fullName>
    </submittedName>
</protein>